<dbReference type="Proteomes" id="UP000030742">
    <property type="component" value="Unassembled WGS sequence"/>
</dbReference>
<evidence type="ECO:0000256" key="9">
    <source>
        <dbReference type="ARBA" id="ARBA00023004"/>
    </source>
</evidence>
<dbReference type="AlphaFoldDB" id="J3JZ40"/>
<evidence type="ECO:0000256" key="1">
    <source>
        <dbReference type="ARBA" id="ARBA00001970"/>
    </source>
</evidence>
<dbReference type="Gene3D" id="1.20.120.1770">
    <property type="match status" value="1"/>
</dbReference>
<dbReference type="InterPro" id="IPR006593">
    <property type="entry name" value="Cyt_b561/ferric_Rdtase_TM"/>
</dbReference>
<evidence type="ECO:0000259" key="13">
    <source>
        <dbReference type="PROSITE" id="PS50939"/>
    </source>
</evidence>
<protein>
    <recommendedName>
        <fullName evidence="11">ascorbate ferrireductase (transmembrane)</fullName>
        <ecNumber evidence="11">7.2.1.3</ecNumber>
    </recommendedName>
</protein>
<sequence>MASVRSEAKTLSSSHTIIASSSTSHATSFSIPVVSTIQRLLWIGNLLYYQLLAILTAVMLWVFFVNTDLNRPILWHMVFSTISYIPLMAVAIIAFSQDNLPTLYISRVRIYVIHGVLLTISCLGVTIGIAVKINDNIKNGSKHFQSNHAILGLTSWLLVFCAVCFGIVAQNTQNFAKYIKPVLAKLIHNVLGISAFTLGVVSIMVMYPSHHYVHFLPKSAYYASFLIAGYIIIWSLLAAFRSLYFQIKSLAF</sequence>
<evidence type="ECO:0000313" key="14">
    <source>
        <dbReference type="EMBL" id="AEE63478.1"/>
    </source>
</evidence>
<feature type="transmembrane region" description="Helical" evidence="12">
    <location>
        <begin position="220"/>
        <end position="240"/>
    </location>
</feature>
<feature type="transmembrane region" description="Helical" evidence="12">
    <location>
        <begin position="46"/>
        <end position="67"/>
    </location>
</feature>
<keyword evidence="7" id="KW-0249">Electron transport</keyword>
<keyword evidence="3" id="KW-0813">Transport</keyword>
<dbReference type="KEGG" id="dpa:109540501"/>
<proteinExistence type="evidence at transcript level"/>
<comment type="cofactor">
    <cofactor evidence="1">
        <name>heme b</name>
        <dbReference type="ChEBI" id="CHEBI:60344"/>
    </cofactor>
</comment>
<evidence type="ECO:0000256" key="7">
    <source>
        <dbReference type="ARBA" id="ARBA00022982"/>
    </source>
</evidence>
<feature type="domain" description="Cytochrome b561" evidence="13">
    <location>
        <begin position="43"/>
        <end position="244"/>
    </location>
</feature>
<evidence type="ECO:0000313" key="17">
    <source>
        <dbReference type="EnsemblMetazoa" id="XP_019764471.1"/>
    </source>
</evidence>
<feature type="transmembrane region" description="Helical" evidence="12">
    <location>
        <begin position="190"/>
        <end position="208"/>
    </location>
</feature>
<reference evidence="14" key="1">
    <citation type="journal article" date="2012" name="Insect Biochem. Mol. Biol.">
        <title>Transcriptome and full-length cDNA resources for the mountain pine beetle, Dendroctonus ponderosae Hopkins, a major insect pest of pine forests.</title>
        <authorList>
            <person name="Keeling C.I."/>
            <person name="Henderson H."/>
            <person name="Li M."/>
            <person name="Yuen M."/>
            <person name="Clark E.L."/>
            <person name="Fraser J.D."/>
            <person name="Huber D.P."/>
            <person name="Liao N.Y."/>
            <person name="Roderick Docking T."/>
            <person name="Birol I."/>
            <person name="Chan S.K."/>
            <person name="Taylor G.A."/>
            <person name="Palmquist D."/>
            <person name="Jones S.J."/>
            <person name="Bohlmann J."/>
        </authorList>
    </citation>
    <scope>NUCLEOTIDE SEQUENCE</scope>
    <source>
        <tissue evidence="14">Midgut and adhering fatbody of emerged adults of both sexes 1</tissue>
    </source>
</reference>
<dbReference type="STRING" id="77166.J3JZ40"/>
<evidence type="ECO:0000256" key="10">
    <source>
        <dbReference type="ARBA" id="ARBA00023136"/>
    </source>
</evidence>
<evidence type="ECO:0000256" key="11">
    <source>
        <dbReference type="ARBA" id="ARBA00024225"/>
    </source>
</evidence>
<evidence type="ECO:0000256" key="8">
    <source>
        <dbReference type="ARBA" id="ARBA00022989"/>
    </source>
</evidence>
<evidence type="ECO:0000256" key="2">
    <source>
        <dbReference type="ARBA" id="ARBA00004141"/>
    </source>
</evidence>
<feature type="transmembrane region" description="Helical" evidence="12">
    <location>
        <begin position="73"/>
        <end position="96"/>
    </location>
</feature>
<reference evidence="18 19" key="2">
    <citation type="journal article" date="2013" name="Genome Biol.">
        <title>Draft genome of the mountain pine beetle, Dendroctonus ponderosae Hopkins, a major forest pest.</title>
        <authorList>
            <person name="Keeling C.I."/>
            <person name="Yuen M.M."/>
            <person name="Liao N.Y."/>
            <person name="Docking T.R."/>
            <person name="Chan S.K."/>
            <person name="Taylor G.A."/>
            <person name="Palmquist D.L."/>
            <person name="Jackman S.D."/>
            <person name="Nguyen A."/>
            <person name="Li M."/>
            <person name="Henderson H."/>
            <person name="Janes J.K."/>
            <person name="Zhao Y."/>
            <person name="Pandoh P."/>
            <person name="Moore R."/>
            <person name="Sperling F.A."/>
            <person name="Huber D.P."/>
            <person name="Birol I."/>
            <person name="Jones S.J."/>
            <person name="Bohlmann J."/>
        </authorList>
    </citation>
    <scope>NUCLEOTIDE SEQUENCE</scope>
</reference>
<dbReference type="EC" id="7.2.1.3" evidence="11"/>
<dbReference type="GO" id="GO:0046872">
    <property type="term" value="F:metal ion binding"/>
    <property type="evidence" value="ECO:0007669"/>
    <property type="project" value="UniProtKB-KW"/>
</dbReference>
<dbReference type="PROSITE" id="PS50939">
    <property type="entry name" value="CYTOCHROME_B561"/>
    <property type="match status" value="1"/>
</dbReference>
<dbReference type="EMBL" id="KB632173">
    <property type="protein sequence ID" value="ERL89553.1"/>
    <property type="molecule type" value="Genomic_DNA"/>
</dbReference>
<name>J3JZ40_DENPD</name>
<feature type="transmembrane region" description="Helical" evidence="12">
    <location>
        <begin position="108"/>
        <end position="129"/>
    </location>
</feature>
<evidence type="ECO:0000256" key="4">
    <source>
        <dbReference type="ARBA" id="ARBA00022617"/>
    </source>
</evidence>
<feature type="transmembrane region" description="Helical" evidence="12">
    <location>
        <begin position="149"/>
        <end position="169"/>
    </location>
</feature>
<dbReference type="EMBL" id="KB741037">
    <property type="protein sequence ID" value="ENN74707.1"/>
    <property type="molecule type" value="Genomic_DNA"/>
</dbReference>
<dbReference type="Proteomes" id="UP000019118">
    <property type="component" value="Unassembled WGS sequence"/>
</dbReference>
<dbReference type="GO" id="GO:0016020">
    <property type="term" value="C:membrane"/>
    <property type="evidence" value="ECO:0007669"/>
    <property type="project" value="UniProtKB-SubCell"/>
</dbReference>
<keyword evidence="5 12" id="KW-0812">Transmembrane</keyword>
<gene>
    <name evidence="17" type="primary">109540501</name>
    <name evidence="16" type="ORF">D910_06918</name>
    <name evidence="15" type="ORF">YQE_08824</name>
</gene>
<keyword evidence="6" id="KW-0479">Metal-binding</keyword>
<evidence type="ECO:0000256" key="12">
    <source>
        <dbReference type="SAM" id="Phobius"/>
    </source>
</evidence>
<dbReference type="GO" id="GO:0140571">
    <property type="term" value="F:transmembrane ascorbate ferrireductase activity"/>
    <property type="evidence" value="ECO:0007669"/>
    <property type="project" value="UniProtKB-EC"/>
</dbReference>
<dbReference type="EnsemblMetazoa" id="XM_019908912.1">
    <property type="protein sequence ID" value="XP_019764471.1"/>
    <property type="gene ID" value="LOC109540501"/>
</dbReference>
<dbReference type="Pfam" id="PF03188">
    <property type="entry name" value="Cytochrom_B561"/>
    <property type="match status" value="1"/>
</dbReference>
<accession>J3JZ40</accession>
<evidence type="ECO:0000256" key="5">
    <source>
        <dbReference type="ARBA" id="ARBA00022692"/>
    </source>
</evidence>
<keyword evidence="9" id="KW-0408">Iron</keyword>
<dbReference type="GO" id="GO:0140575">
    <property type="term" value="F:transmembrane monodehydroascorbate reductase activity"/>
    <property type="evidence" value="ECO:0007669"/>
    <property type="project" value="InterPro"/>
</dbReference>
<evidence type="ECO:0000313" key="15">
    <source>
        <dbReference type="EMBL" id="ENN74707.1"/>
    </source>
</evidence>
<evidence type="ECO:0000313" key="18">
    <source>
        <dbReference type="Proteomes" id="UP000019118"/>
    </source>
</evidence>
<dbReference type="EMBL" id="BT128521">
    <property type="protein sequence ID" value="AEE63478.1"/>
    <property type="molecule type" value="mRNA"/>
</dbReference>
<evidence type="ECO:0000313" key="16">
    <source>
        <dbReference type="EMBL" id="ERL89553.1"/>
    </source>
</evidence>
<dbReference type="PANTHER" id="PTHR15422">
    <property type="entry name" value="OS05G0565100 PROTEIN"/>
    <property type="match status" value="1"/>
</dbReference>
<evidence type="ECO:0000256" key="3">
    <source>
        <dbReference type="ARBA" id="ARBA00022448"/>
    </source>
</evidence>
<keyword evidence="10 12" id="KW-0472">Membrane</keyword>
<organism evidence="14">
    <name type="scientific">Dendroctonus ponderosae</name>
    <name type="common">Mountain pine beetle</name>
    <dbReference type="NCBI Taxonomy" id="77166"/>
    <lineage>
        <taxon>Eukaryota</taxon>
        <taxon>Metazoa</taxon>
        <taxon>Ecdysozoa</taxon>
        <taxon>Arthropoda</taxon>
        <taxon>Hexapoda</taxon>
        <taxon>Insecta</taxon>
        <taxon>Pterygota</taxon>
        <taxon>Neoptera</taxon>
        <taxon>Endopterygota</taxon>
        <taxon>Coleoptera</taxon>
        <taxon>Polyphaga</taxon>
        <taxon>Cucujiformia</taxon>
        <taxon>Curculionidae</taxon>
        <taxon>Scolytinae</taxon>
        <taxon>Dendroctonus</taxon>
    </lineage>
</organism>
<dbReference type="SMART" id="SM00665">
    <property type="entry name" value="B561"/>
    <property type="match status" value="1"/>
</dbReference>
<dbReference type="HOGENOM" id="CLU_072399_0_0_1"/>
<comment type="subcellular location">
    <subcellularLocation>
        <location evidence="2">Membrane</location>
        <topology evidence="2">Multi-pass membrane protein</topology>
    </subcellularLocation>
</comment>
<keyword evidence="8 12" id="KW-1133">Transmembrane helix</keyword>
<evidence type="ECO:0000256" key="6">
    <source>
        <dbReference type="ARBA" id="ARBA00022723"/>
    </source>
</evidence>
<dbReference type="InterPro" id="IPR045150">
    <property type="entry name" value="CYB561D1/2"/>
</dbReference>
<keyword evidence="4" id="KW-0349">Heme</keyword>
<dbReference type="OrthoDB" id="432881at2759"/>
<dbReference type="PANTHER" id="PTHR15422:SF43">
    <property type="entry name" value="ASCORBATE FERRIREDUCTASE (TRANSMEMBRANE)"/>
    <property type="match status" value="1"/>
</dbReference>
<evidence type="ECO:0000313" key="19">
    <source>
        <dbReference type="Proteomes" id="UP000030742"/>
    </source>
</evidence>
<reference evidence="17" key="3">
    <citation type="submission" date="2024-08" db="UniProtKB">
        <authorList>
            <consortium name="EnsemblMetazoa"/>
        </authorList>
    </citation>
    <scope>IDENTIFICATION</scope>
</reference>
<keyword evidence="18" id="KW-1185">Reference proteome</keyword>